<evidence type="ECO:0000313" key="2">
    <source>
        <dbReference type="Proteomes" id="UP000008281"/>
    </source>
</evidence>
<dbReference type="Proteomes" id="UP000008281">
    <property type="component" value="Unassembled WGS sequence"/>
</dbReference>
<dbReference type="InterPro" id="IPR027913">
    <property type="entry name" value="DUF4473"/>
</dbReference>
<proteinExistence type="predicted"/>
<accession>E3MWU1</accession>
<evidence type="ECO:0000313" key="1">
    <source>
        <dbReference type="EMBL" id="EFP10784.1"/>
    </source>
</evidence>
<dbReference type="PANTHER" id="PTHR33272">
    <property type="entry name" value="PROTEIN CBG22877-RELATED"/>
    <property type="match status" value="1"/>
</dbReference>
<protein>
    <submittedName>
        <fullName evidence="1">Uncharacterized protein</fullName>
    </submittedName>
</protein>
<reference evidence="1" key="1">
    <citation type="submission" date="2007-07" db="EMBL/GenBank/DDBJ databases">
        <title>PCAP assembly of the Caenorhabditis remanei genome.</title>
        <authorList>
            <consortium name="The Caenorhabditis remanei Sequencing Consortium"/>
            <person name="Wilson R.K."/>
        </authorList>
    </citation>
    <scope>NUCLEOTIDE SEQUENCE [LARGE SCALE GENOMIC DNA]</scope>
    <source>
        <strain evidence="1">PB4641</strain>
    </source>
</reference>
<name>E3MWU1_CAERE</name>
<dbReference type="InParanoid" id="E3MWU1"/>
<dbReference type="eggNOG" id="ENOG502TKI7">
    <property type="taxonomic scope" value="Eukaryota"/>
</dbReference>
<dbReference type="EMBL" id="DS268488">
    <property type="protein sequence ID" value="EFP10784.1"/>
    <property type="molecule type" value="Genomic_DNA"/>
</dbReference>
<gene>
    <name evidence="1" type="ORF">CRE_02494</name>
</gene>
<dbReference type="OrthoDB" id="5891830at2759"/>
<dbReference type="PANTHER" id="PTHR33272:SF4">
    <property type="entry name" value="30S RIBOSOMAL PROTEIN S15-RELATED"/>
    <property type="match status" value="1"/>
</dbReference>
<dbReference type="HOGENOM" id="CLU_161560_2_0_1"/>
<sequence>MVSVLYLINQLKMFTASLFSAPRPTAGDEYRAELVSSGLSQQAVDGILNISGTAYVSFAENGADVNFGNAIDAVTKWKMTMENFVKTQSKEDQDAYGKFCKKQEEEYKKRFF</sequence>
<dbReference type="AlphaFoldDB" id="E3MWU1"/>
<dbReference type="Pfam" id="PF14747">
    <property type="entry name" value="DUF4473"/>
    <property type="match status" value="1"/>
</dbReference>
<organism evidence="2">
    <name type="scientific">Caenorhabditis remanei</name>
    <name type="common">Caenorhabditis vulgaris</name>
    <dbReference type="NCBI Taxonomy" id="31234"/>
    <lineage>
        <taxon>Eukaryota</taxon>
        <taxon>Metazoa</taxon>
        <taxon>Ecdysozoa</taxon>
        <taxon>Nematoda</taxon>
        <taxon>Chromadorea</taxon>
        <taxon>Rhabditida</taxon>
        <taxon>Rhabditina</taxon>
        <taxon>Rhabditomorpha</taxon>
        <taxon>Rhabditoidea</taxon>
        <taxon>Rhabditidae</taxon>
        <taxon>Peloderinae</taxon>
        <taxon>Caenorhabditis</taxon>
    </lineage>
</organism>
<keyword evidence="2" id="KW-1185">Reference proteome</keyword>